<keyword evidence="3" id="KW-1185">Reference proteome</keyword>
<evidence type="ECO:0000313" key="2">
    <source>
        <dbReference type="EMBL" id="KAF1915638.1"/>
    </source>
</evidence>
<evidence type="ECO:0000256" key="1">
    <source>
        <dbReference type="SAM" id="SignalP"/>
    </source>
</evidence>
<evidence type="ECO:0008006" key="4">
    <source>
        <dbReference type="Google" id="ProtNLM"/>
    </source>
</evidence>
<protein>
    <recommendedName>
        <fullName evidence="4">Survival protein sure-like phosphatase/nucleotidase</fullName>
    </recommendedName>
</protein>
<feature type="chain" id="PRO_5025443836" description="Survival protein sure-like phosphatase/nucleotidase" evidence="1">
    <location>
        <begin position="18"/>
        <end position="321"/>
    </location>
</feature>
<dbReference type="SUPFAM" id="SSF64167">
    <property type="entry name" value="SurE-like"/>
    <property type="match status" value="1"/>
</dbReference>
<dbReference type="OrthoDB" id="4018688at2759"/>
<reference evidence="2" key="1">
    <citation type="journal article" date="2020" name="Stud. Mycol.">
        <title>101 Dothideomycetes genomes: a test case for predicting lifestyles and emergence of pathogens.</title>
        <authorList>
            <person name="Haridas S."/>
            <person name="Albert R."/>
            <person name="Binder M."/>
            <person name="Bloem J."/>
            <person name="Labutti K."/>
            <person name="Salamov A."/>
            <person name="Andreopoulos B."/>
            <person name="Baker S."/>
            <person name="Barry K."/>
            <person name="Bills G."/>
            <person name="Bluhm B."/>
            <person name="Cannon C."/>
            <person name="Castanera R."/>
            <person name="Culley D."/>
            <person name="Daum C."/>
            <person name="Ezra D."/>
            <person name="Gonzalez J."/>
            <person name="Henrissat B."/>
            <person name="Kuo A."/>
            <person name="Liang C."/>
            <person name="Lipzen A."/>
            <person name="Lutzoni F."/>
            <person name="Magnuson J."/>
            <person name="Mondo S."/>
            <person name="Nolan M."/>
            <person name="Ohm R."/>
            <person name="Pangilinan J."/>
            <person name="Park H.-J."/>
            <person name="Ramirez L."/>
            <person name="Alfaro M."/>
            <person name="Sun H."/>
            <person name="Tritt A."/>
            <person name="Yoshinaga Y."/>
            <person name="Zwiers L.-H."/>
            <person name="Turgeon B."/>
            <person name="Goodwin S."/>
            <person name="Spatafora J."/>
            <person name="Crous P."/>
            <person name="Grigoriev I."/>
        </authorList>
    </citation>
    <scope>NUCLEOTIDE SEQUENCE</scope>
    <source>
        <strain evidence="2">HMLAC05119</strain>
    </source>
</reference>
<organism evidence="2 3">
    <name type="scientific">Ampelomyces quisqualis</name>
    <name type="common">Powdery mildew agent</name>
    <dbReference type="NCBI Taxonomy" id="50730"/>
    <lineage>
        <taxon>Eukaryota</taxon>
        <taxon>Fungi</taxon>
        <taxon>Dikarya</taxon>
        <taxon>Ascomycota</taxon>
        <taxon>Pezizomycotina</taxon>
        <taxon>Dothideomycetes</taxon>
        <taxon>Pleosporomycetidae</taxon>
        <taxon>Pleosporales</taxon>
        <taxon>Pleosporineae</taxon>
        <taxon>Phaeosphaeriaceae</taxon>
        <taxon>Ampelomyces</taxon>
    </lineage>
</organism>
<dbReference type="InterPro" id="IPR036523">
    <property type="entry name" value="SurE-like_sf"/>
</dbReference>
<sequence>MLKFYLLLAIALPLTQAIRLFLTNREGWEHRNIRSLFHVLDTPDDELLLCAPKTGGDLKRPTTPNSLVQVPDDLDDDVFPFTIELGLKFRAPLVYKWMRDSDPPITSPDTQEPWKADLILVGPNNGSILGNRGYHNQLWWIQGMAGDGYPMISFAGANGTFSDPVGLHEARSEIYAKLAKHVIQTLVAKPLKKGESYIPKHTFLSVNFPDPFSSNQRCTEVSHFKFILTSHWRYDSHFVPDLSLSVLKGYNPFKFPYEKKVVKSQGCYVAITHGQRWPWRHRTFNGHPIPNALARQKIIARLEPILSPFPNNLPLVTEDEN</sequence>
<feature type="signal peptide" evidence="1">
    <location>
        <begin position="1"/>
        <end position="17"/>
    </location>
</feature>
<gene>
    <name evidence="2" type="ORF">BDU57DRAFT_539982</name>
</gene>
<name>A0A6A5QL68_AMPQU</name>
<dbReference type="GO" id="GO:0016787">
    <property type="term" value="F:hydrolase activity"/>
    <property type="evidence" value="ECO:0007669"/>
    <property type="project" value="InterPro"/>
</dbReference>
<dbReference type="EMBL" id="ML979136">
    <property type="protein sequence ID" value="KAF1915638.1"/>
    <property type="molecule type" value="Genomic_DNA"/>
</dbReference>
<keyword evidence="1" id="KW-0732">Signal</keyword>
<proteinExistence type="predicted"/>
<dbReference type="AlphaFoldDB" id="A0A6A5QL68"/>
<evidence type="ECO:0000313" key="3">
    <source>
        <dbReference type="Proteomes" id="UP000800096"/>
    </source>
</evidence>
<dbReference type="Proteomes" id="UP000800096">
    <property type="component" value="Unassembled WGS sequence"/>
</dbReference>
<accession>A0A6A5QL68</accession>